<dbReference type="AlphaFoldDB" id="A0AA38YYA9"/>
<evidence type="ECO:0000313" key="2">
    <source>
        <dbReference type="Proteomes" id="UP001168098"/>
    </source>
</evidence>
<evidence type="ECO:0000313" key="1">
    <source>
        <dbReference type="EMBL" id="KAJ9678948.1"/>
    </source>
</evidence>
<dbReference type="PANTHER" id="PTHR47569:SF2">
    <property type="entry name" value="NO-ASSOCIATED PROTEIN 1, CHLOROPLASTIC_MITOCHONDRIAL"/>
    <property type="match status" value="1"/>
</dbReference>
<reference evidence="1 2" key="1">
    <citation type="journal article" date="2023" name="BMC Biotechnol.">
        <title>Vitis rotundifolia cv Carlos genome sequencing.</title>
        <authorList>
            <person name="Huff M."/>
            <person name="Hulse-Kemp A."/>
            <person name="Scheffler B."/>
            <person name="Youngblood R."/>
            <person name="Simpson S."/>
            <person name="Babiker E."/>
            <person name="Staton M."/>
        </authorList>
    </citation>
    <scope>NUCLEOTIDE SEQUENCE [LARGE SCALE GENOMIC DNA]</scope>
    <source>
        <tissue evidence="1">Leaf</tissue>
    </source>
</reference>
<dbReference type="GO" id="GO:0003924">
    <property type="term" value="F:GTPase activity"/>
    <property type="evidence" value="ECO:0007669"/>
    <property type="project" value="InterPro"/>
</dbReference>
<comment type="caution">
    <text evidence="1">The sequence shown here is derived from an EMBL/GenBank/DDBJ whole genome shotgun (WGS) entry which is preliminary data.</text>
</comment>
<keyword evidence="2" id="KW-1185">Reference proteome</keyword>
<name>A0AA38YYA9_VITRO</name>
<dbReference type="InterPro" id="IPR044229">
    <property type="entry name" value="NOA1"/>
</dbReference>
<organism evidence="1 2">
    <name type="scientific">Vitis rotundifolia</name>
    <name type="common">Muscadine grape</name>
    <dbReference type="NCBI Taxonomy" id="103349"/>
    <lineage>
        <taxon>Eukaryota</taxon>
        <taxon>Viridiplantae</taxon>
        <taxon>Streptophyta</taxon>
        <taxon>Embryophyta</taxon>
        <taxon>Tracheophyta</taxon>
        <taxon>Spermatophyta</taxon>
        <taxon>Magnoliopsida</taxon>
        <taxon>eudicotyledons</taxon>
        <taxon>Gunneridae</taxon>
        <taxon>Pentapetalae</taxon>
        <taxon>rosids</taxon>
        <taxon>Vitales</taxon>
        <taxon>Vitaceae</taxon>
        <taxon>Viteae</taxon>
        <taxon>Vitis</taxon>
    </lineage>
</organism>
<proteinExistence type="predicted"/>
<gene>
    <name evidence="1" type="ORF">PVL29_020993</name>
</gene>
<dbReference type="Proteomes" id="UP001168098">
    <property type="component" value="Unassembled WGS sequence"/>
</dbReference>
<sequence length="125" mass="14439">MYCVTGALNLIDAERTWSSFNTANWKTESRRLDRKFLRLSWCRPACALAISGLGWIAVEPIGRSLRTSGSDLEETAKLLQLSIRISKLLKIFVGPPIPLGKGGREWYQYRELTEKEMEVRPKWYF</sequence>
<protein>
    <submittedName>
        <fullName evidence="1">Uncharacterized protein</fullName>
    </submittedName>
</protein>
<dbReference type="EMBL" id="JARBHA010000016">
    <property type="protein sequence ID" value="KAJ9678948.1"/>
    <property type="molecule type" value="Genomic_DNA"/>
</dbReference>
<accession>A0AA38YYA9</accession>
<dbReference type="PANTHER" id="PTHR47569">
    <property type="entry name" value="NO-ASSOCIATED PROTEIN 1, CHLOROPLASTIC/MITOCHONDRIAL"/>
    <property type="match status" value="1"/>
</dbReference>